<organism evidence="1 2">
    <name type="scientific">Ricinus communis</name>
    <name type="common">Castor bean</name>
    <dbReference type="NCBI Taxonomy" id="3988"/>
    <lineage>
        <taxon>Eukaryota</taxon>
        <taxon>Viridiplantae</taxon>
        <taxon>Streptophyta</taxon>
        <taxon>Embryophyta</taxon>
        <taxon>Tracheophyta</taxon>
        <taxon>Spermatophyta</taxon>
        <taxon>Magnoliopsida</taxon>
        <taxon>eudicotyledons</taxon>
        <taxon>Gunneridae</taxon>
        <taxon>Pentapetalae</taxon>
        <taxon>rosids</taxon>
        <taxon>fabids</taxon>
        <taxon>Malpighiales</taxon>
        <taxon>Euphorbiaceae</taxon>
        <taxon>Acalyphoideae</taxon>
        <taxon>Acalypheae</taxon>
        <taxon>Ricinus</taxon>
    </lineage>
</organism>
<dbReference type="AlphaFoldDB" id="B9T3V7"/>
<name>B9T3V7_RICCO</name>
<keyword evidence="2" id="KW-1185">Reference proteome</keyword>
<dbReference type="InParanoid" id="B9T3V7"/>
<accession>B9T3V7</accession>
<proteinExistence type="predicted"/>
<dbReference type="STRING" id="3988.B9T3V7"/>
<sequence>MLQVTQSGIPYVDSLTRFAKDLGPTAQNVANKKLGMYPIEAAANSASWNPSSFGRTADCLFPKPPAFPSPANLNGRGNEGQMPYNFIPNTSASYKGKMVCTNGGTSTYGGESIPNYNSLGTRPYTTNGGLTDYNLLGQEGANTSRNTGGCVFPTEKATGTGDSMDLLIATLNQIGAIQNRNNHTPSGTYYPLTGYADLPPASSQINNMAQPWLLNKPSESSCLPYSSDSRATTSLYPSGEGTSAAAPAALNQNYMAQTIQSVQPEEWKQSALWGLPPICDLPVLQTNFNDQQIPLMQQQQSPQVPLAQDIPSFNTMNFLGGANPQGYHRAESSNAQCFWNTHQSSLMSNKQPDLDLQL</sequence>
<dbReference type="Proteomes" id="UP000008311">
    <property type="component" value="Unassembled WGS sequence"/>
</dbReference>
<evidence type="ECO:0000313" key="2">
    <source>
        <dbReference type="Proteomes" id="UP000008311"/>
    </source>
</evidence>
<dbReference type="EMBL" id="EQ974437">
    <property type="protein sequence ID" value="EEF29453.1"/>
    <property type="molecule type" value="Genomic_DNA"/>
</dbReference>
<gene>
    <name evidence="1" type="ORF">RCOM_0260990</name>
</gene>
<protein>
    <submittedName>
        <fullName evidence="1">Uncharacterized protein</fullName>
    </submittedName>
</protein>
<reference evidence="2" key="1">
    <citation type="journal article" date="2010" name="Nat. Biotechnol.">
        <title>Draft genome sequence of the oilseed species Ricinus communis.</title>
        <authorList>
            <person name="Chan A.P."/>
            <person name="Crabtree J."/>
            <person name="Zhao Q."/>
            <person name="Lorenzi H."/>
            <person name="Orvis J."/>
            <person name="Puiu D."/>
            <person name="Melake-Berhan A."/>
            <person name="Jones K.M."/>
            <person name="Redman J."/>
            <person name="Chen G."/>
            <person name="Cahoon E.B."/>
            <person name="Gedil M."/>
            <person name="Stanke M."/>
            <person name="Haas B.J."/>
            <person name="Wortman J.R."/>
            <person name="Fraser-Liggett C.M."/>
            <person name="Ravel J."/>
            <person name="Rabinowicz P.D."/>
        </authorList>
    </citation>
    <scope>NUCLEOTIDE SEQUENCE [LARGE SCALE GENOMIC DNA]</scope>
    <source>
        <strain evidence="2">cv. Hale</strain>
    </source>
</reference>
<evidence type="ECO:0000313" key="1">
    <source>
        <dbReference type="EMBL" id="EEF29453.1"/>
    </source>
</evidence>